<dbReference type="Proteomes" id="UP000479000">
    <property type="component" value="Unassembled WGS sequence"/>
</dbReference>
<dbReference type="OrthoDB" id="7420814at2759"/>
<dbReference type="EMBL" id="CADCXU010012576">
    <property type="protein sequence ID" value="CAB0002530.1"/>
    <property type="molecule type" value="Genomic_DNA"/>
</dbReference>
<protein>
    <submittedName>
        <fullName evidence="2">Uncharacterized protein</fullName>
    </submittedName>
</protein>
<accession>A0A6H5GHX8</accession>
<proteinExistence type="predicted"/>
<organism evidence="2 3">
    <name type="scientific">Nesidiocoris tenuis</name>
    <dbReference type="NCBI Taxonomy" id="355587"/>
    <lineage>
        <taxon>Eukaryota</taxon>
        <taxon>Metazoa</taxon>
        <taxon>Ecdysozoa</taxon>
        <taxon>Arthropoda</taxon>
        <taxon>Hexapoda</taxon>
        <taxon>Insecta</taxon>
        <taxon>Pterygota</taxon>
        <taxon>Neoptera</taxon>
        <taxon>Paraneoptera</taxon>
        <taxon>Hemiptera</taxon>
        <taxon>Heteroptera</taxon>
        <taxon>Panheteroptera</taxon>
        <taxon>Cimicomorpha</taxon>
        <taxon>Miridae</taxon>
        <taxon>Dicyphina</taxon>
        <taxon>Nesidiocoris</taxon>
    </lineage>
</organism>
<dbReference type="AlphaFoldDB" id="A0A6H5GHX8"/>
<keyword evidence="3" id="KW-1185">Reference proteome</keyword>
<reference evidence="2 3" key="1">
    <citation type="submission" date="2020-02" db="EMBL/GenBank/DDBJ databases">
        <authorList>
            <person name="Ferguson B K."/>
        </authorList>
    </citation>
    <scope>NUCLEOTIDE SEQUENCE [LARGE SCALE GENOMIC DNA]</scope>
</reference>
<evidence type="ECO:0000256" key="1">
    <source>
        <dbReference type="SAM" id="MobiDB-lite"/>
    </source>
</evidence>
<feature type="non-terminal residue" evidence="2">
    <location>
        <position position="171"/>
    </location>
</feature>
<evidence type="ECO:0000313" key="2">
    <source>
        <dbReference type="EMBL" id="CAB0002530.1"/>
    </source>
</evidence>
<feature type="compositionally biased region" description="Low complexity" evidence="1">
    <location>
        <begin position="54"/>
        <end position="67"/>
    </location>
</feature>
<sequence>MPPPIFLTPPPDERPVKKTRSIQDLFKSLGRAVRSRSPISLDRRLPSPNRRRCSSPAASPRRSSSPVPVVRVVVTNDSPRPRTGGLLAPVAASAGPLSLLEVPAFRGRSRSLDDGVRPAAISDCEATYRIYDQILSQVVYNGLKNDFSVPCPNQVPSHGPIDNVMWPWDRR</sequence>
<gene>
    <name evidence="2" type="ORF">NTEN_LOCUS8317</name>
</gene>
<evidence type="ECO:0000313" key="3">
    <source>
        <dbReference type="Proteomes" id="UP000479000"/>
    </source>
</evidence>
<name>A0A6H5GHX8_9HEMI</name>
<feature type="region of interest" description="Disordered" evidence="1">
    <location>
        <begin position="32"/>
        <end position="67"/>
    </location>
</feature>